<proteinExistence type="predicted"/>
<dbReference type="CDD" id="cd09272">
    <property type="entry name" value="RNase_HI_RT_Ty1"/>
    <property type="match status" value="1"/>
</dbReference>
<dbReference type="InterPro" id="IPR013103">
    <property type="entry name" value="RVT_2"/>
</dbReference>
<protein>
    <submittedName>
        <fullName evidence="3">Uncharacterized protein</fullName>
    </submittedName>
</protein>
<evidence type="ECO:0000259" key="2">
    <source>
        <dbReference type="Pfam" id="PF25597"/>
    </source>
</evidence>
<dbReference type="PANTHER" id="PTHR11439:SF467">
    <property type="entry name" value="INTEGRASE CATALYTIC DOMAIN-CONTAINING PROTEIN"/>
    <property type="match status" value="1"/>
</dbReference>
<sequence>MHAVTLVRIRPTTYHEYSHSQLVLGKQPNIFHLQIFGCAVYVSIAPTQRIKMGPQRRLGIYVGFDSSSIIRYLKPLTDNVFTARFADCHFNESVFPSLGREKSIPEERREVSWKTSTMTHLDLLTKQRELQVQRIIHLQNLANQLPDAFIDTKKMTKSHIPATNTPTRIDVPIGQLTNESKILLKCGRPIGSKDVTPRKRRTQKKLGTLEEAQIMQKAPEEAHIEQKAHEKPHIEREALEKAQVPKNCEISVSYVHTGEKWDRNNIVINNIFAFQVASNIIRNDEDPEPRTVEEFQTPENVKPVGYKLVFVRNRNEKNEIIRYKVRLVAQGFSQRPRIDYEETYSPIMDVITFHFLISLAVLEGLDMRFMDVITTYLYGSIDNDIYMKIPKGFKFPGANSTKPRSMHSIKLQRSLYGLNEYLLKEWYVNNPICPCIFIKKSETGFAIIAVYVDDLNLVRTPEELTRITNYLKKEFEMKDLEKTKFCLSLQIEHFPNGVLVHQSTYIKKVLKRFYMDKDSFRHCEKDEELLGPEVPYLGAIGALMYLANCTHVGYLSDPHKGRSQTWYVFNCNGTVISWRSVKKTMVATSSNHSEILAIHEASCEYIWLRSMIQHIRESCGLSSIKGDPTILFEDNAACIAQITWGYIKGNRTKHISPKFFYTHELQKSGEIDVQQIRSSDNLANLFTKSSSTSTFKKLIHKIGMRQLKDIDMRGSKIVKGC</sequence>
<gene>
    <name evidence="3" type="ORF">VITISV_005456</name>
</gene>
<evidence type="ECO:0000259" key="1">
    <source>
        <dbReference type="Pfam" id="PF07727"/>
    </source>
</evidence>
<name>A5AEE0_VITVI</name>
<dbReference type="AlphaFoldDB" id="A5AEE0"/>
<accession>A5AEE0</accession>
<dbReference type="InterPro" id="IPR057670">
    <property type="entry name" value="SH3_retrovirus"/>
</dbReference>
<evidence type="ECO:0000313" key="3">
    <source>
        <dbReference type="EMBL" id="CAN77860.1"/>
    </source>
</evidence>
<reference evidence="3" key="1">
    <citation type="journal article" date="2007" name="PLoS ONE">
        <title>The first genome sequence of an elite grapevine cultivar (Pinot noir Vitis vinifera L.): coping with a highly heterozygous genome.</title>
        <authorList>
            <person name="Velasco R."/>
            <person name="Zharkikh A."/>
            <person name="Troggio M."/>
            <person name="Cartwright D.A."/>
            <person name="Cestaro A."/>
            <person name="Pruss D."/>
            <person name="Pindo M."/>
            <person name="FitzGerald L.M."/>
            <person name="Vezzulli S."/>
            <person name="Reid J."/>
            <person name="Malacarne G."/>
            <person name="Iliev D."/>
            <person name="Coppola G."/>
            <person name="Wardell B."/>
            <person name="Micheletti D."/>
            <person name="Macalma T."/>
            <person name="Facci M."/>
            <person name="Mitchell J.T."/>
            <person name="Perazzolli M."/>
            <person name="Eldredge G."/>
            <person name="Gatto P."/>
            <person name="Oyzerski R."/>
            <person name="Moretto M."/>
            <person name="Gutin N."/>
            <person name="Stefanini M."/>
            <person name="Chen Y."/>
            <person name="Segala C."/>
            <person name="Davenport C."/>
            <person name="Dematte L."/>
            <person name="Mraz A."/>
            <person name="Battilana J."/>
            <person name="Stormo K."/>
            <person name="Costa F."/>
            <person name="Tao Q."/>
            <person name="Si-Ammour A."/>
            <person name="Harkins T."/>
            <person name="Lackey A."/>
            <person name="Perbost C."/>
            <person name="Taillon B."/>
            <person name="Stella A."/>
            <person name="Solovyev V."/>
            <person name="Fawcett J.A."/>
            <person name="Sterck L."/>
            <person name="Vandepoele K."/>
            <person name="Grando S.M."/>
            <person name="Toppo S."/>
            <person name="Moser C."/>
            <person name="Lanchbury J."/>
            <person name="Bogden R."/>
            <person name="Skolnick M."/>
            <person name="Sgaramella V."/>
            <person name="Bhatnagar S.K."/>
            <person name="Fontana P."/>
            <person name="Gutin A."/>
            <person name="Van de Peer Y."/>
            <person name="Salamini F."/>
            <person name="Viola R."/>
        </authorList>
    </citation>
    <scope>NUCLEOTIDE SEQUENCE</scope>
</reference>
<dbReference type="Pfam" id="PF07727">
    <property type="entry name" value="RVT_2"/>
    <property type="match status" value="1"/>
</dbReference>
<feature type="domain" description="Reverse transcriptase Ty1/copia-type" evidence="1">
    <location>
        <begin position="296"/>
        <end position="516"/>
    </location>
</feature>
<organism evidence="3">
    <name type="scientific">Vitis vinifera</name>
    <name type="common">Grape</name>
    <dbReference type="NCBI Taxonomy" id="29760"/>
    <lineage>
        <taxon>Eukaryota</taxon>
        <taxon>Viridiplantae</taxon>
        <taxon>Streptophyta</taxon>
        <taxon>Embryophyta</taxon>
        <taxon>Tracheophyta</taxon>
        <taxon>Spermatophyta</taxon>
        <taxon>Magnoliopsida</taxon>
        <taxon>eudicotyledons</taxon>
        <taxon>Gunneridae</taxon>
        <taxon>Pentapetalae</taxon>
        <taxon>rosids</taxon>
        <taxon>Vitales</taxon>
        <taxon>Vitaceae</taxon>
        <taxon>Viteae</taxon>
        <taxon>Vitis</taxon>
    </lineage>
</organism>
<feature type="domain" description="Retroviral polymerase SH3-like" evidence="2">
    <location>
        <begin position="38"/>
        <end position="97"/>
    </location>
</feature>
<dbReference type="Pfam" id="PF25597">
    <property type="entry name" value="SH3_retrovirus"/>
    <property type="match status" value="1"/>
</dbReference>
<dbReference type="EMBL" id="AM424467">
    <property type="protein sequence ID" value="CAN77860.1"/>
    <property type="molecule type" value="Genomic_DNA"/>
</dbReference>
<dbReference type="PANTHER" id="PTHR11439">
    <property type="entry name" value="GAG-POL-RELATED RETROTRANSPOSON"/>
    <property type="match status" value="1"/>
</dbReference>